<protein>
    <recommendedName>
        <fullName evidence="8">LysE family translocator</fullName>
    </recommendedName>
</protein>
<evidence type="ECO:0000256" key="2">
    <source>
        <dbReference type="ARBA" id="ARBA00022475"/>
    </source>
</evidence>
<evidence type="ECO:0000256" key="5">
    <source>
        <dbReference type="ARBA" id="ARBA00023136"/>
    </source>
</evidence>
<dbReference type="AlphaFoldDB" id="A0A381TVK5"/>
<name>A0A381TVK5_9ZZZZ</name>
<feature type="transmembrane region" description="Helical" evidence="6">
    <location>
        <begin position="43"/>
        <end position="64"/>
    </location>
</feature>
<dbReference type="Pfam" id="PF01810">
    <property type="entry name" value="LysE"/>
    <property type="match status" value="1"/>
</dbReference>
<sequence length="199" mass="21269">MDTNLLLATLVFIIPMCFSPGPNNVLCAAHGSQHGLRATLPLIAGMAIGWSTLGLFVAGATVFIEENKSYFDLLRYLGAAYIAYLAFKVATASPITEEDQESERLGTITGIVLQVVNGKAWIHFLVLMTAFGSLFGTGFEAKALLVSLNLLFGLPAVISWAAFGTILKRAFSSPDSAKNLNLVMGVSLFAVAIWITLSH</sequence>
<accession>A0A381TVK5</accession>
<dbReference type="InterPro" id="IPR001123">
    <property type="entry name" value="LeuE-type"/>
</dbReference>
<dbReference type="GO" id="GO:0015171">
    <property type="term" value="F:amino acid transmembrane transporter activity"/>
    <property type="evidence" value="ECO:0007669"/>
    <property type="project" value="TreeGrafter"/>
</dbReference>
<dbReference type="GO" id="GO:0005886">
    <property type="term" value="C:plasma membrane"/>
    <property type="evidence" value="ECO:0007669"/>
    <property type="project" value="UniProtKB-SubCell"/>
</dbReference>
<keyword evidence="5 6" id="KW-0472">Membrane</keyword>
<keyword evidence="4 6" id="KW-1133">Transmembrane helix</keyword>
<evidence type="ECO:0000256" key="6">
    <source>
        <dbReference type="SAM" id="Phobius"/>
    </source>
</evidence>
<organism evidence="7">
    <name type="scientific">marine metagenome</name>
    <dbReference type="NCBI Taxonomy" id="408172"/>
    <lineage>
        <taxon>unclassified sequences</taxon>
        <taxon>metagenomes</taxon>
        <taxon>ecological metagenomes</taxon>
    </lineage>
</organism>
<proteinExistence type="predicted"/>
<dbReference type="PANTHER" id="PTHR30086:SF20">
    <property type="entry name" value="ARGININE EXPORTER PROTEIN ARGO-RELATED"/>
    <property type="match status" value="1"/>
</dbReference>
<evidence type="ECO:0000313" key="7">
    <source>
        <dbReference type="EMBL" id="SVA19864.1"/>
    </source>
</evidence>
<dbReference type="EMBL" id="UINC01005215">
    <property type="protein sequence ID" value="SVA19864.1"/>
    <property type="molecule type" value="Genomic_DNA"/>
</dbReference>
<evidence type="ECO:0008006" key="8">
    <source>
        <dbReference type="Google" id="ProtNLM"/>
    </source>
</evidence>
<gene>
    <name evidence="7" type="ORF">METZ01_LOCUS72718</name>
</gene>
<evidence type="ECO:0000256" key="4">
    <source>
        <dbReference type="ARBA" id="ARBA00022989"/>
    </source>
</evidence>
<feature type="transmembrane region" description="Helical" evidence="6">
    <location>
        <begin position="120"/>
        <end position="139"/>
    </location>
</feature>
<reference evidence="7" key="1">
    <citation type="submission" date="2018-05" db="EMBL/GenBank/DDBJ databases">
        <authorList>
            <person name="Lanie J.A."/>
            <person name="Ng W.-L."/>
            <person name="Kazmierczak K.M."/>
            <person name="Andrzejewski T.M."/>
            <person name="Davidsen T.M."/>
            <person name="Wayne K.J."/>
            <person name="Tettelin H."/>
            <person name="Glass J.I."/>
            <person name="Rusch D."/>
            <person name="Podicherti R."/>
            <person name="Tsui H.-C.T."/>
            <person name="Winkler M.E."/>
        </authorList>
    </citation>
    <scope>NUCLEOTIDE SEQUENCE</scope>
</reference>
<evidence type="ECO:0000256" key="3">
    <source>
        <dbReference type="ARBA" id="ARBA00022692"/>
    </source>
</evidence>
<comment type="subcellular location">
    <subcellularLocation>
        <location evidence="1">Cell membrane</location>
        <topology evidence="1">Multi-pass membrane protein</topology>
    </subcellularLocation>
</comment>
<keyword evidence="3 6" id="KW-0812">Transmembrane</keyword>
<dbReference type="GO" id="GO:0033228">
    <property type="term" value="P:cysteine export across plasma membrane"/>
    <property type="evidence" value="ECO:0007669"/>
    <property type="project" value="TreeGrafter"/>
</dbReference>
<keyword evidence="2" id="KW-1003">Cell membrane</keyword>
<feature type="transmembrane region" description="Helical" evidence="6">
    <location>
        <begin position="146"/>
        <end position="167"/>
    </location>
</feature>
<feature type="transmembrane region" description="Helical" evidence="6">
    <location>
        <begin position="179"/>
        <end position="197"/>
    </location>
</feature>
<feature type="transmembrane region" description="Helical" evidence="6">
    <location>
        <begin position="76"/>
        <end position="95"/>
    </location>
</feature>
<dbReference type="PANTHER" id="PTHR30086">
    <property type="entry name" value="ARGININE EXPORTER PROTEIN ARGO"/>
    <property type="match status" value="1"/>
</dbReference>
<evidence type="ECO:0000256" key="1">
    <source>
        <dbReference type="ARBA" id="ARBA00004651"/>
    </source>
</evidence>